<dbReference type="OrthoDB" id="5599713at2759"/>
<organism evidence="2 3">
    <name type="scientific">Allomyces macrogynus (strain ATCC 38327)</name>
    <name type="common">Allomyces javanicus var. macrogynus</name>
    <dbReference type="NCBI Taxonomy" id="578462"/>
    <lineage>
        <taxon>Eukaryota</taxon>
        <taxon>Fungi</taxon>
        <taxon>Fungi incertae sedis</taxon>
        <taxon>Blastocladiomycota</taxon>
        <taxon>Blastocladiomycetes</taxon>
        <taxon>Blastocladiales</taxon>
        <taxon>Blastocladiaceae</taxon>
        <taxon>Allomyces</taxon>
    </lineage>
</organism>
<feature type="region of interest" description="Disordered" evidence="1">
    <location>
        <begin position="44"/>
        <end position="180"/>
    </location>
</feature>
<accession>A0A0L0SAC4</accession>
<reference evidence="2 3" key="1">
    <citation type="submission" date="2009-11" db="EMBL/GenBank/DDBJ databases">
        <title>Annotation of Allomyces macrogynus ATCC 38327.</title>
        <authorList>
            <consortium name="The Broad Institute Genome Sequencing Platform"/>
            <person name="Russ C."/>
            <person name="Cuomo C."/>
            <person name="Burger G."/>
            <person name="Gray M.W."/>
            <person name="Holland P.W.H."/>
            <person name="King N."/>
            <person name="Lang F.B.F."/>
            <person name="Roger A.J."/>
            <person name="Ruiz-Trillo I."/>
            <person name="Young S.K."/>
            <person name="Zeng Q."/>
            <person name="Gargeya S."/>
            <person name="Fitzgerald M."/>
            <person name="Haas B."/>
            <person name="Abouelleil A."/>
            <person name="Alvarado L."/>
            <person name="Arachchi H.M."/>
            <person name="Berlin A."/>
            <person name="Chapman S.B."/>
            <person name="Gearin G."/>
            <person name="Goldberg J."/>
            <person name="Griggs A."/>
            <person name="Gujja S."/>
            <person name="Hansen M."/>
            <person name="Heiman D."/>
            <person name="Howarth C."/>
            <person name="Larimer J."/>
            <person name="Lui A."/>
            <person name="MacDonald P.J.P."/>
            <person name="McCowen C."/>
            <person name="Montmayeur A."/>
            <person name="Murphy C."/>
            <person name="Neiman D."/>
            <person name="Pearson M."/>
            <person name="Priest M."/>
            <person name="Roberts A."/>
            <person name="Saif S."/>
            <person name="Shea T."/>
            <person name="Sisk P."/>
            <person name="Stolte C."/>
            <person name="Sykes S."/>
            <person name="Wortman J."/>
            <person name="Nusbaum C."/>
            <person name="Birren B."/>
        </authorList>
    </citation>
    <scope>NUCLEOTIDE SEQUENCE [LARGE SCALE GENOMIC DNA]</scope>
    <source>
        <strain evidence="2 3">ATCC 38327</strain>
    </source>
</reference>
<feature type="compositionally biased region" description="Pro residues" evidence="1">
    <location>
        <begin position="164"/>
        <end position="177"/>
    </location>
</feature>
<evidence type="ECO:0000313" key="3">
    <source>
        <dbReference type="Proteomes" id="UP000054350"/>
    </source>
</evidence>
<feature type="compositionally biased region" description="Polar residues" evidence="1">
    <location>
        <begin position="45"/>
        <end position="64"/>
    </location>
</feature>
<evidence type="ECO:0000256" key="1">
    <source>
        <dbReference type="SAM" id="MobiDB-lite"/>
    </source>
</evidence>
<dbReference type="EMBL" id="GG745334">
    <property type="protein sequence ID" value="KNE59359.1"/>
    <property type="molecule type" value="Genomic_DNA"/>
</dbReference>
<evidence type="ECO:0000313" key="2">
    <source>
        <dbReference type="EMBL" id="KNE59359.1"/>
    </source>
</evidence>
<dbReference type="Proteomes" id="UP000054350">
    <property type="component" value="Unassembled WGS sequence"/>
</dbReference>
<feature type="compositionally biased region" description="Polar residues" evidence="1">
    <location>
        <begin position="107"/>
        <end position="118"/>
    </location>
</feature>
<gene>
    <name evidence="2" type="ORF">AMAG_03656</name>
</gene>
<dbReference type="VEuPathDB" id="FungiDB:AMAG_03656"/>
<reference evidence="3" key="2">
    <citation type="submission" date="2009-11" db="EMBL/GenBank/DDBJ databases">
        <title>The Genome Sequence of Allomyces macrogynus strain ATCC 38327.</title>
        <authorList>
            <consortium name="The Broad Institute Genome Sequencing Platform"/>
            <person name="Russ C."/>
            <person name="Cuomo C."/>
            <person name="Shea T."/>
            <person name="Young S.K."/>
            <person name="Zeng Q."/>
            <person name="Koehrsen M."/>
            <person name="Haas B."/>
            <person name="Borodovsky M."/>
            <person name="Guigo R."/>
            <person name="Alvarado L."/>
            <person name="Berlin A."/>
            <person name="Borenstein D."/>
            <person name="Chen Z."/>
            <person name="Engels R."/>
            <person name="Freedman E."/>
            <person name="Gellesch M."/>
            <person name="Goldberg J."/>
            <person name="Griggs A."/>
            <person name="Gujja S."/>
            <person name="Heiman D."/>
            <person name="Hepburn T."/>
            <person name="Howarth C."/>
            <person name="Jen D."/>
            <person name="Larson L."/>
            <person name="Lewis B."/>
            <person name="Mehta T."/>
            <person name="Park D."/>
            <person name="Pearson M."/>
            <person name="Roberts A."/>
            <person name="Saif S."/>
            <person name="Shenoy N."/>
            <person name="Sisk P."/>
            <person name="Stolte C."/>
            <person name="Sykes S."/>
            <person name="Walk T."/>
            <person name="White J."/>
            <person name="Yandava C."/>
            <person name="Burger G."/>
            <person name="Gray M.W."/>
            <person name="Holland P.W.H."/>
            <person name="King N."/>
            <person name="Lang F.B.F."/>
            <person name="Roger A.J."/>
            <person name="Ruiz-Trillo I."/>
            <person name="Lander E."/>
            <person name="Nusbaum C."/>
        </authorList>
    </citation>
    <scope>NUCLEOTIDE SEQUENCE [LARGE SCALE GENOMIC DNA]</scope>
    <source>
        <strain evidence="3">ATCC 38327</strain>
    </source>
</reference>
<feature type="compositionally biased region" description="Pro residues" evidence="1">
    <location>
        <begin position="95"/>
        <end position="104"/>
    </location>
</feature>
<protein>
    <submittedName>
        <fullName evidence="2">Uncharacterized protein</fullName>
    </submittedName>
</protein>
<keyword evidence="3" id="KW-1185">Reference proteome</keyword>
<proteinExistence type="predicted"/>
<sequence length="202" mass="20793">MPVIKSLVDMVGVKSVFVSLHLHFAALIRRSGIAAVPGSAPVDTPNGTAAATNGSVSSNSGAPQSLSRSTSRRLSRPASIATVIAPTATRSTPKSSPPLPPTPSSPGHLQSGFTATTSDHVHAPGMATGNSLPLLDHADTNGTSTSRLTADPVSVEDHDHHVPSAPPSPPPRPPPLDPDLVTDTLHLLDLFQRLPRADFCAS</sequence>
<name>A0A0L0SAC4_ALLM3</name>
<dbReference type="AlphaFoldDB" id="A0A0L0SAC4"/>